<gene>
    <name evidence="3" type="ORF">GLYMA_18G199900</name>
</gene>
<evidence type="ECO:0000256" key="1">
    <source>
        <dbReference type="PROSITE-ProRule" id="PRU00176"/>
    </source>
</evidence>
<dbReference type="PROSITE" id="PS50102">
    <property type="entry name" value="RRM"/>
    <property type="match status" value="1"/>
</dbReference>
<dbReference type="InterPro" id="IPR012677">
    <property type="entry name" value="Nucleotide-bd_a/b_plait_sf"/>
</dbReference>
<dbReference type="GO" id="GO:0016607">
    <property type="term" value="C:nuclear speck"/>
    <property type="evidence" value="ECO:0000318"/>
    <property type="project" value="GO_Central"/>
</dbReference>
<dbReference type="SUPFAM" id="SSF54928">
    <property type="entry name" value="RNA-binding domain, RBD"/>
    <property type="match status" value="1"/>
</dbReference>
<keyword evidence="1" id="KW-0694">RNA-binding</keyword>
<dbReference type="PANTHER" id="PTHR34427">
    <property type="entry name" value="DUF4283 DOMAIN PROTEIN"/>
    <property type="match status" value="1"/>
</dbReference>
<evidence type="ECO:0000313" key="5">
    <source>
        <dbReference type="Proteomes" id="UP000008827"/>
    </source>
</evidence>
<dbReference type="SMR" id="K7MTH6"/>
<evidence type="ECO:0000313" key="4">
    <source>
        <dbReference type="EnsemblPlants" id="KRH00213"/>
    </source>
</evidence>
<accession>K7MTH6</accession>
<dbReference type="AlphaFoldDB" id="K7MTH6"/>
<organism evidence="3">
    <name type="scientific">Glycine max</name>
    <name type="common">Soybean</name>
    <name type="synonym">Glycine hispida</name>
    <dbReference type="NCBI Taxonomy" id="3847"/>
    <lineage>
        <taxon>Eukaryota</taxon>
        <taxon>Viridiplantae</taxon>
        <taxon>Streptophyta</taxon>
        <taxon>Embryophyta</taxon>
        <taxon>Tracheophyta</taxon>
        <taxon>Spermatophyta</taxon>
        <taxon>Magnoliopsida</taxon>
        <taxon>eudicotyledons</taxon>
        <taxon>Gunneridae</taxon>
        <taxon>Pentapetalae</taxon>
        <taxon>rosids</taxon>
        <taxon>fabids</taxon>
        <taxon>Fabales</taxon>
        <taxon>Fabaceae</taxon>
        <taxon>Papilionoideae</taxon>
        <taxon>50 kb inversion clade</taxon>
        <taxon>NPAAA clade</taxon>
        <taxon>indigoferoid/millettioid clade</taxon>
        <taxon>Phaseoleae</taxon>
        <taxon>Glycine</taxon>
        <taxon>Glycine subgen. Soja</taxon>
    </lineage>
</organism>
<evidence type="ECO:0000313" key="3">
    <source>
        <dbReference type="EMBL" id="KRH00213.1"/>
    </source>
</evidence>
<dbReference type="GO" id="GO:0003729">
    <property type="term" value="F:mRNA binding"/>
    <property type="evidence" value="ECO:0000318"/>
    <property type="project" value="GO_Central"/>
</dbReference>
<name>K7MTH6_SOYBN</name>
<keyword evidence="5" id="KW-1185">Reference proteome</keyword>
<dbReference type="Gramene" id="KRH00213">
    <property type="protein sequence ID" value="KRH00213"/>
    <property type="gene ID" value="GLYMA_18G199900"/>
</dbReference>
<dbReference type="InParanoid" id="K7MTH6"/>
<dbReference type="PaxDb" id="3847-GLYMA18G42875.1"/>
<dbReference type="Proteomes" id="UP000008827">
    <property type="component" value="Chromosome 18"/>
</dbReference>
<dbReference type="GO" id="GO:0000381">
    <property type="term" value="P:regulation of alternative mRNA splicing, via spliceosome"/>
    <property type="evidence" value="ECO:0000318"/>
    <property type="project" value="GO_Central"/>
</dbReference>
<feature type="domain" description="RRM" evidence="2">
    <location>
        <begin position="1"/>
        <end position="73"/>
    </location>
</feature>
<dbReference type="Gene3D" id="3.30.70.330">
    <property type="match status" value="1"/>
</dbReference>
<dbReference type="CDD" id="cd00590">
    <property type="entry name" value="RRM_SF"/>
    <property type="match status" value="1"/>
</dbReference>
<dbReference type="EnsemblPlants" id="KRH00213">
    <property type="protein sequence ID" value="KRH00213"/>
    <property type="gene ID" value="GLYMA_18G199900"/>
</dbReference>
<reference evidence="4" key="2">
    <citation type="submission" date="2018-02" db="UniProtKB">
        <authorList>
            <consortium name="EnsemblPlants"/>
        </authorList>
    </citation>
    <scope>IDENTIFICATION</scope>
    <source>
        <strain evidence="4">Williams 82</strain>
    </source>
</reference>
<evidence type="ECO:0000259" key="2">
    <source>
        <dbReference type="PROSITE" id="PS50102"/>
    </source>
</evidence>
<sequence>MRFLEDATEKDLWVQFKKWGDVQEIFISKQRNKGGRRYSFVRFRGVSDVRRLERQLDNLIVGGLKLYMNVPKVPSMSYAKVVATNTMTLGQWRNPENASSGHDGSQSSVHLEIPTGNKQWYTDAWVGRLKNLVSFDRVEDDISWDIAGDVMPKYLGDDMVILLGLTDTRVEELAKEETRHGSTVFHSLEKWNPKMRTGYRLEMVQIRKIVAAIGDLVEVDDDVDELQRLDKARVLIRTPWRPILQHTVNVHIGGELYKVHIMEEIENDNRNYSCHT</sequence>
<dbReference type="InterPro" id="IPR035979">
    <property type="entry name" value="RBD_domain_sf"/>
</dbReference>
<proteinExistence type="predicted"/>
<dbReference type="HOGENOM" id="CLU_030775_0_0_1"/>
<reference evidence="3 4" key="1">
    <citation type="journal article" date="2010" name="Nature">
        <title>Genome sequence of the palaeopolyploid soybean.</title>
        <authorList>
            <person name="Schmutz J."/>
            <person name="Cannon S.B."/>
            <person name="Schlueter J."/>
            <person name="Ma J."/>
            <person name="Mitros T."/>
            <person name="Nelson W."/>
            <person name="Hyten D.L."/>
            <person name="Song Q."/>
            <person name="Thelen J.J."/>
            <person name="Cheng J."/>
            <person name="Xu D."/>
            <person name="Hellsten U."/>
            <person name="May G.D."/>
            <person name="Yu Y."/>
            <person name="Sakurai T."/>
            <person name="Umezawa T."/>
            <person name="Bhattacharyya M.K."/>
            <person name="Sandhu D."/>
            <person name="Valliyodan B."/>
            <person name="Lindquist E."/>
            <person name="Peto M."/>
            <person name="Grant D."/>
            <person name="Shu S."/>
            <person name="Goodstein D."/>
            <person name="Barry K."/>
            <person name="Futrell-Griggs M."/>
            <person name="Abernathy B."/>
            <person name="Du J."/>
            <person name="Tian Z."/>
            <person name="Zhu L."/>
            <person name="Gill N."/>
            <person name="Joshi T."/>
            <person name="Libault M."/>
            <person name="Sethuraman A."/>
            <person name="Zhang X.-C."/>
            <person name="Shinozaki K."/>
            <person name="Nguyen H.T."/>
            <person name="Wing R.A."/>
            <person name="Cregan P."/>
            <person name="Specht J."/>
            <person name="Grimwood J."/>
            <person name="Rokhsar D."/>
            <person name="Stacey G."/>
            <person name="Shoemaker R.C."/>
            <person name="Jackson S.A."/>
        </authorList>
    </citation>
    <scope>NUCLEOTIDE SEQUENCE</scope>
    <source>
        <strain evidence="4">cv. Williams 82</strain>
        <tissue evidence="3">Callus</tissue>
    </source>
</reference>
<protein>
    <recommendedName>
        <fullName evidence="2">RRM domain-containing protein</fullName>
    </recommendedName>
</protein>
<dbReference type="PANTHER" id="PTHR34427:SF5">
    <property type="entry name" value="DUF4283 DOMAIN-CONTAINING PROTEIN"/>
    <property type="match status" value="1"/>
</dbReference>
<dbReference type="EMBL" id="CM000851">
    <property type="protein sequence ID" value="KRH00213.1"/>
    <property type="molecule type" value="Genomic_DNA"/>
</dbReference>
<reference evidence="3" key="3">
    <citation type="submission" date="2018-07" db="EMBL/GenBank/DDBJ databases">
        <title>WGS assembly of Glycine max.</title>
        <authorList>
            <person name="Schmutz J."/>
            <person name="Cannon S."/>
            <person name="Schlueter J."/>
            <person name="Ma J."/>
            <person name="Mitros T."/>
            <person name="Nelson W."/>
            <person name="Hyten D."/>
            <person name="Song Q."/>
            <person name="Thelen J."/>
            <person name="Cheng J."/>
            <person name="Xu D."/>
            <person name="Hellsten U."/>
            <person name="May G."/>
            <person name="Yu Y."/>
            <person name="Sakurai T."/>
            <person name="Umezawa T."/>
            <person name="Bhattacharyya M."/>
            <person name="Sandhu D."/>
            <person name="Valliyodan B."/>
            <person name="Lindquist E."/>
            <person name="Peto M."/>
            <person name="Grant D."/>
            <person name="Shu S."/>
            <person name="Goodstein D."/>
            <person name="Barry K."/>
            <person name="Futrell-Griggs M."/>
            <person name="Abernathy B."/>
            <person name="Du J."/>
            <person name="Tian Z."/>
            <person name="Zhu L."/>
            <person name="Gill N."/>
            <person name="Joshi T."/>
            <person name="Libault M."/>
            <person name="Sethuraman A."/>
            <person name="Zhang X."/>
            <person name="Shinozaki K."/>
            <person name="Nguyen H."/>
            <person name="Wing R."/>
            <person name="Cregan P."/>
            <person name="Specht J."/>
            <person name="Grimwood J."/>
            <person name="Rokhsar D."/>
            <person name="Stacey G."/>
            <person name="Shoemaker R."/>
            <person name="Jackson S."/>
        </authorList>
    </citation>
    <scope>NUCLEOTIDE SEQUENCE</scope>
    <source>
        <tissue evidence="3">Callus</tissue>
    </source>
</reference>
<dbReference type="InterPro" id="IPR000504">
    <property type="entry name" value="RRM_dom"/>
</dbReference>
<dbReference type="Pfam" id="PF00076">
    <property type="entry name" value="RRM_1"/>
    <property type="match status" value="1"/>
</dbReference>
<dbReference type="OMA" id="YKVHIME"/>